<dbReference type="GO" id="GO:0019752">
    <property type="term" value="P:carboxylic acid metabolic process"/>
    <property type="evidence" value="ECO:0007669"/>
    <property type="project" value="UniProtKB-ARBA"/>
</dbReference>
<dbReference type="Pfam" id="PF01557">
    <property type="entry name" value="FAA_hydrolase"/>
    <property type="match status" value="1"/>
</dbReference>
<dbReference type="AlphaFoldDB" id="A0A6P7U3J9"/>
<dbReference type="EC" id="4.1.1.112" evidence="2"/>
<evidence type="ECO:0000256" key="12">
    <source>
        <dbReference type="ARBA" id="ARBA00047963"/>
    </source>
</evidence>
<dbReference type="SUPFAM" id="SSF56529">
    <property type="entry name" value="FAH"/>
    <property type="match status" value="1"/>
</dbReference>
<comment type="catalytic activity">
    <reaction evidence="8">
        <text>oxaloacetate = enol-oxaloacetate</text>
        <dbReference type="Rhea" id="RHEA:16021"/>
        <dbReference type="ChEBI" id="CHEBI:16452"/>
        <dbReference type="ChEBI" id="CHEBI:17479"/>
        <dbReference type="EC" id="5.3.2.2"/>
    </reaction>
    <physiologicalReaction direction="right-to-left" evidence="8">
        <dbReference type="Rhea" id="RHEA:16023"/>
    </physiologicalReaction>
</comment>
<organism evidence="15 16">
    <name type="scientific">Octopus sinensis</name>
    <name type="common">East Asian common octopus</name>
    <dbReference type="NCBI Taxonomy" id="2607531"/>
    <lineage>
        <taxon>Eukaryota</taxon>
        <taxon>Metazoa</taxon>
        <taxon>Spiralia</taxon>
        <taxon>Lophotrochozoa</taxon>
        <taxon>Mollusca</taxon>
        <taxon>Cephalopoda</taxon>
        <taxon>Coleoidea</taxon>
        <taxon>Octopodiformes</taxon>
        <taxon>Octopoda</taxon>
        <taxon>Incirrata</taxon>
        <taxon>Octopodidae</taxon>
        <taxon>Octopus</taxon>
    </lineage>
</organism>
<evidence type="ECO:0000256" key="14">
    <source>
        <dbReference type="ARBA" id="ARBA00048846"/>
    </source>
</evidence>
<dbReference type="NCBIfam" id="NF007967">
    <property type="entry name" value="PRK10691.1"/>
    <property type="match status" value="1"/>
</dbReference>
<evidence type="ECO:0000256" key="4">
    <source>
        <dbReference type="ARBA" id="ARBA00032305"/>
    </source>
</evidence>
<evidence type="ECO:0000256" key="8">
    <source>
        <dbReference type="ARBA" id="ARBA00044911"/>
    </source>
</evidence>
<name>A0A6P7U3J9_9MOLL</name>
<keyword evidence="15" id="KW-1185">Reference proteome</keyword>
<dbReference type="GO" id="GO:0050163">
    <property type="term" value="F:oxaloacetate tautomerase activity"/>
    <property type="evidence" value="ECO:0007669"/>
    <property type="project" value="UniProtKB-EC"/>
</dbReference>
<comment type="catalytic activity">
    <reaction evidence="13">
        <text>oxaloacetate + H(+) = pyruvate + CO2</text>
        <dbReference type="Rhea" id="RHEA:15641"/>
        <dbReference type="ChEBI" id="CHEBI:15361"/>
        <dbReference type="ChEBI" id="CHEBI:15378"/>
        <dbReference type="ChEBI" id="CHEBI:16452"/>
        <dbReference type="ChEBI" id="CHEBI:16526"/>
        <dbReference type="EC" id="4.1.1.112"/>
    </reaction>
</comment>
<evidence type="ECO:0000256" key="13">
    <source>
        <dbReference type="ARBA" id="ARBA00047973"/>
    </source>
</evidence>
<evidence type="ECO:0000256" key="6">
    <source>
        <dbReference type="ARBA" id="ARBA00042340"/>
    </source>
</evidence>
<dbReference type="EC" id="5.3.2.2" evidence="9"/>
<comment type="catalytic activity">
    <reaction evidence="14">
        <text>acetylpyruvate + H2O = acetate + pyruvate + H(+)</text>
        <dbReference type="Rhea" id="RHEA:16097"/>
        <dbReference type="ChEBI" id="CHEBI:15360"/>
        <dbReference type="ChEBI" id="CHEBI:15361"/>
        <dbReference type="ChEBI" id="CHEBI:15377"/>
        <dbReference type="ChEBI" id="CHEBI:15378"/>
        <dbReference type="ChEBI" id="CHEBI:30089"/>
    </reaction>
</comment>
<evidence type="ECO:0000256" key="1">
    <source>
        <dbReference type="ARBA" id="ARBA00010211"/>
    </source>
</evidence>
<evidence type="ECO:0000313" key="15">
    <source>
        <dbReference type="Proteomes" id="UP000515154"/>
    </source>
</evidence>
<evidence type="ECO:0000313" key="16">
    <source>
        <dbReference type="RefSeq" id="XP_029658478.1"/>
    </source>
</evidence>
<proteinExistence type="inferred from homology"/>
<evidence type="ECO:0000256" key="10">
    <source>
        <dbReference type="ARBA" id="ARBA00044980"/>
    </source>
</evidence>
<dbReference type="GO" id="GO:0018773">
    <property type="term" value="F:acetylpyruvate hydrolase activity"/>
    <property type="evidence" value="ECO:0007669"/>
    <property type="project" value="TreeGrafter"/>
</dbReference>
<dbReference type="Proteomes" id="UP000515154">
    <property type="component" value="Linkage group LG2"/>
</dbReference>
<evidence type="ECO:0000256" key="9">
    <source>
        <dbReference type="ARBA" id="ARBA00044973"/>
    </source>
</evidence>
<dbReference type="RefSeq" id="XP_029658478.1">
    <property type="nucleotide sequence ID" value="XM_029802618.2"/>
</dbReference>
<dbReference type="GO" id="GO:0046872">
    <property type="term" value="F:metal ion binding"/>
    <property type="evidence" value="ECO:0007669"/>
    <property type="project" value="UniProtKB-KW"/>
</dbReference>
<protein>
    <recommendedName>
        <fullName evidence="10">Oxaloacetate tautomerase FAHD1, mitochondrial</fullName>
        <ecNumber evidence="5">3.7.1.5</ecNumber>
        <ecNumber evidence="2">4.1.1.112</ecNumber>
        <ecNumber evidence="9">5.3.2.2</ecNumber>
    </recommendedName>
    <alternativeName>
        <fullName evidence="7">Acylpyruvase FAHD1</fullName>
    </alternativeName>
    <alternativeName>
        <fullName evidence="6">Fumarylacetoacetate hydrolase domain-containing protein 1</fullName>
    </alternativeName>
    <alternativeName>
        <fullName evidence="4">Oxaloacetate decarboxylase</fullName>
    </alternativeName>
</protein>
<dbReference type="KEGG" id="osn:115232625"/>
<dbReference type="PANTHER" id="PTHR11820:SF7">
    <property type="entry name" value="ACYLPYRUVASE FAHD1, MITOCHONDRIAL"/>
    <property type="match status" value="1"/>
</dbReference>
<dbReference type="InterPro" id="IPR036663">
    <property type="entry name" value="Fumarylacetoacetase_C_sf"/>
</dbReference>
<evidence type="ECO:0000256" key="2">
    <source>
        <dbReference type="ARBA" id="ARBA00012947"/>
    </source>
</evidence>
<dbReference type="GO" id="GO:0047621">
    <property type="term" value="F:acylpyruvate hydrolase activity"/>
    <property type="evidence" value="ECO:0007669"/>
    <property type="project" value="UniProtKB-EC"/>
</dbReference>
<evidence type="ECO:0000256" key="3">
    <source>
        <dbReference type="ARBA" id="ARBA00022723"/>
    </source>
</evidence>
<comment type="similarity">
    <text evidence="1">Belongs to the FAH family.</text>
</comment>
<evidence type="ECO:0000256" key="7">
    <source>
        <dbReference type="ARBA" id="ARBA00044830"/>
    </source>
</evidence>
<dbReference type="GO" id="GO:0005739">
    <property type="term" value="C:mitochondrion"/>
    <property type="evidence" value="ECO:0007669"/>
    <property type="project" value="TreeGrafter"/>
</dbReference>
<dbReference type="InterPro" id="IPR011234">
    <property type="entry name" value="Fumarylacetoacetase-like_C"/>
</dbReference>
<sequence length="214" mass="23666">MLRYLEICRKVLAIGRNYRDHAIELGNEVPSKPVVFLKPPSSIILEGQTIQIPYNCKSLHHEVELAVVIGSKGKNIPEGKSNSYVDGYFLALDMTARDLQEEAKSKQQPWTISKGFDTSCPLSRFISTKEIKDSSCVDLWLKVNGQLRQAGNTKDMIFNISHLISYISKYFTLEPGDIILTGTPSGVGSVENGDIIEAGIGNLVKMTFTVESAK</sequence>
<dbReference type="EC" id="3.7.1.5" evidence="5"/>
<dbReference type="FunFam" id="3.90.850.10:FF:000003">
    <property type="entry name" value="Fumarylacetoacetate hydrolase domain-containing 1"/>
    <property type="match status" value="1"/>
</dbReference>
<dbReference type="PANTHER" id="PTHR11820">
    <property type="entry name" value="ACYLPYRUVASE"/>
    <property type="match status" value="1"/>
</dbReference>
<evidence type="ECO:0000256" key="11">
    <source>
        <dbReference type="ARBA" id="ARBA00047858"/>
    </source>
</evidence>
<gene>
    <name evidence="16" type="primary">LOC115232625</name>
</gene>
<evidence type="ECO:0000256" key="5">
    <source>
        <dbReference type="ARBA" id="ARBA00039040"/>
    </source>
</evidence>
<comment type="catalytic activity">
    <reaction evidence="12">
        <text>3-fumarylpyruvate + H2O = fumarate + pyruvate + H(+)</text>
        <dbReference type="Rhea" id="RHEA:26168"/>
        <dbReference type="ChEBI" id="CHEBI:15361"/>
        <dbReference type="ChEBI" id="CHEBI:15377"/>
        <dbReference type="ChEBI" id="CHEBI:15378"/>
        <dbReference type="ChEBI" id="CHEBI:16854"/>
        <dbReference type="ChEBI" id="CHEBI:29806"/>
    </reaction>
</comment>
<accession>A0A6P7U3J9</accession>
<keyword evidence="3" id="KW-0479">Metal-binding</keyword>
<comment type="catalytic activity">
    <reaction evidence="11">
        <text>a 3-acylpyruvate + H2O = a carboxylate + pyruvate + H(+)</text>
        <dbReference type="Rhea" id="RHEA:19009"/>
        <dbReference type="ChEBI" id="CHEBI:15361"/>
        <dbReference type="ChEBI" id="CHEBI:15377"/>
        <dbReference type="ChEBI" id="CHEBI:15378"/>
        <dbReference type="ChEBI" id="CHEBI:29067"/>
        <dbReference type="ChEBI" id="CHEBI:57278"/>
        <dbReference type="EC" id="3.7.1.5"/>
    </reaction>
</comment>
<dbReference type="GO" id="GO:0008948">
    <property type="term" value="F:oxaloacetate decarboxylase activity"/>
    <property type="evidence" value="ECO:0007669"/>
    <property type="project" value="UniProtKB-EC"/>
</dbReference>
<reference evidence="16" key="1">
    <citation type="submission" date="2025-08" db="UniProtKB">
        <authorList>
            <consortium name="RefSeq"/>
        </authorList>
    </citation>
    <scope>IDENTIFICATION</scope>
</reference>
<dbReference type="Gene3D" id="3.90.850.10">
    <property type="entry name" value="Fumarylacetoacetase-like, C-terminal domain"/>
    <property type="match status" value="1"/>
</dbReference>